<dbReference type="KEGG" id="upv:EJN92_00060"/>
<dbReference type="AlphaFoldDB" id="A0A3S9HEY1"/>
<keyword evidence="2" id="KW-1185">Reference proteome</keyword>
<evidence type="ECO:0000313" key="1">
    <source>
        <dbReference type="EMBL" id="AZP10565.1"/>
    </source>
</evidence>
<dbReference type="EMBL" id="CP034464">
    <property type="protein sequence ID" value="AZP10565.1"/>
    <property type="molecule type" value="Genomic_DNA"/>
</dbReference>
<proteinExistence type="predicted"/>
<protein>
    <submittedName>
        <fullName evidence="1">Uncharacterized protein</fullName>
    </submittedName>
</protein>
<organism evidence="1 2">
    <name type="scientific">Undibacterium parvum</name>
    <dbReference type="NCBI Taxonomy" id="401471"/>
    <lineage>
        <taxon>Bacteria</taxon>
        <taxon>Pseudomonadati</taxon>
        <taxon>Pseudomonadota</taxon>
        <taxon>Betaproteobacteria</taxon>
        <taxon>Burkholderiales</taxon>
        <taxon>Oxalobacteraceae</taxon>
        <taxon>Undibacterium</taxon>
    </lineage>
</organism>
<name>A0A3S9HEY1_9BURK</name>
<dbReference type="RefSeq" id="WP_126125964.1">
    <property type="nucleotide sequence ID" value="NZ_CP034464.1"/>
</dbReference>
<dbReference type="Proteomes" id="UP000275663">
    <property type="component" value="Chromosome"/>
</dbReference>
<accession>A0A3S9HEY1</accession>
<gene>
    <name evidence="1" type="ORF">EJN92_00060</name>
</gene>
<evidence type="ECO:0000313" key="2">
    <source>
        <dbReference type="Proteomes" id="UP000275663"/>
    </source>
</evidence>
<sequence>MSTVIGNLLAIAFLTQTAYRSLTHQRDHAIALSAQLASQNHSLEQGKRDLRLILDHVPAGCCLA</sequence>
<reference evidence="1 2" key="1">
    <citation type="journal article" date="2011" name="Int. J. Syst. Evol. Microbiol.">
        <title>Description of Undibacterium oligocarboniphilum sp. nov., isolated from purified water, and Undibacterium pigrum strain CCUG 49012 as the type strain of Undibacterium parvum sp. nov., and emended descriptions of the genus Undibacterium and the species Undibacterium pigrum.</title>
        <authorList>
            <person name="Eder W."/>
            <person name="Wanner G."/>
            <person name="Ludwig W."/>
            <person name="Busse H.J."/>
            <person name="Ziemke-Kageler F."/>
            <person name="Lang E."/>
        </authorList>
    </citation>
    <scope>NUCLEOTIDE SEQUENCE [LARGE SCALE GENOMIC DNA]</scope>
    <source>
        <strain evidence="1 2">DSM 23061</strain>
    </source>
</reference>